<evidence type="ECO:0000256" key="2">
    <source>
        <dbReference type="ARBA" id="ARBA00009840"/>
    </source>
</evidence>
<dbReference type="PANTHER" id="PTHR30563">
    <property type="entry name" value="DNA RECOMBINATION PROTEIN RMUC"/>
    <property type="match status" value="1"/>
</dbReference>
<evidence type="ECO:0000256" key="4">
    <source>
        <dbReference type="ARBA" id="ARBA00023172"/>
    </source>
</evidence>
<protein>
    <submittedName>
        <fullName evidence="5">DNA recombination protein RmuC</fullName>
    </submittedName>
</protein>
<comment type="similarity">
    <text evidence="2">Belongs to the RmuC family.</text>
</comment>
<proteinExistence type="inferred from homology"/>
<gene>
    <name evidence="5" type="primary">rmuC</name>
    <name evidence="5" type="ORF">IAC42_07520</name>
</gene>
<comment type="caution">
    <text evidence="5">The sequence shown here is derived from an EMBL/GenBank/DDBJ whole genome shotgun (WGS) entry which is preliminary data.</text>
</comment>
<dbReference type="Pfam" id="PF02646">
    <property type="entry name" value="RmuC"/>
    <property type="match status" value="1"/>
</dbReference>
<evidence type="ECO:0000313" key="6">
    <source>
        <dbReference type="Proteomes" id="UP000823633"/>
    </source>
</evidence>
<dbReference type="GO" id="GO:0006310">
    <property type="term" value="P:DNA recombination"/>
    <property type="evidence" value="ECO:0007669"/>
    <property type="project" value="UniProtKB-KW"/>
</dbReference>
<evidence type="ECO:0000313" key="5">
    <source>
        <dbReference type="EMBL" id="MBO8443587.1"/>
    </source>
</evidence>
<organism evidence="5 6">
    <name type="scientific">Candidatus Aphodenecus pullistercoris</name>
    <dbReference type="NCBI Taxonomy" id="2840669"/>
    <lineage>
        <taxon>Bacteria</taxon>
        <taxon>Pseudomonadati</taxon>
        <taxon>Spirochaetota</taxon>
        <taxon>Spirochaetia</taxon>
        <taxon>Spirochaetales</taxon>
        <taxon>Candidatus Aphodenecus</taxon>
    </lineage>
</organism>
<evidence type="ECO:0000256" key="3">
    <source>
        <dbReference type="ARBA" id="ARBA00023054"/>
    </source>
</evidence>
<dbReference type="EMBL" id="JADIMU010000049">
    <property type="protein sequence ID" value="MBO8443587.1"/>
    <property type="molecule type" value="Genomic_DNA"/>
</dbReference>
<comment type="function">
    <text evidence="1">Involved in DNA recombination.</text>
</comment>
<sequence>MSLSTILLCALSLLCVVNAILAVVSLRSRSRREGEKDSGQLVASALSDFRKSIESRFDAMELKSAQSQEGMRAAIERIRSDNARQMEASLQRIDRLTESVERNMQLIRKENTEQLERMRRTVDEQLKETLETRLSQSFEQVLKQLEAVYKGLGEMQNLAKSVGDLSRLFTNVKSRGVWGEIQAEAILDDILTKDQYVRNFKPRPRSPEVVEFAICLPGKTDDDNVYLPIDSKFPREDYENYVRAQEKGDVENVRLYQNALRNRVAQEAKSVSEKYIAPPRTTDFAILFLPTESLYAEILSMPGFAEELQQKYRVTIAGPTTLAALVNSLQMGFRTLAVEKRSHEVWKLFSQMRKQFGYFLGDLEAAGKSVGSAASRIEAVASRSAKISQKLESIELPEEDDKASLPLE</sequence>
<dbReference type="PANTHER" id="PTHR30563:SF0">
    <property type="entry name" value="DNA RECOMBINATION PROTEIN RMUC"/>
    <property type="match status" value="1"/>
</dbReference>
<evidence type="ECO:0000256" key="1">
    <source>
        <dbReference type="ARBA" id="ARBA00003416"/>
    </source>
</evidence>
<name>A0A9D9EA93_9SPIR</name>
<reference evidence="5" key="2">
    <citation type="journal article" date="2021" name="PeerJ">
        <title>Extensive microbial diversity within the chicken gut microbiome revealed by metagenomics and culture.</title>
        <authorList>
            <person name="Gilroy R."/>
            <person name="Ravi A."/>
            <person name="Getino M."/>
            <person name="Pursley I."/>
            <person name="Horton D.L."/>
            <person name="Alikhan N.F."/>
            <person name="Baker D."/>
            <person name="Gharbi K."/>
            <person name="Hall N."/>
            <person name="Watson M."/>
            <person name="Adriaenssens E.M."/>
            <person name="Foster-Nyarko E."/>
            <person name="Jarju S."/>
            <person name="Secka A."/>
            <person name="Antonio M."/>
            <person name="Oren A."/>
            <person name="Chaudhuri R.R."/>
            <person name="La Ragione R."/>
            <person name="Hildebrand F."/>
            <person name="Pallen M.J."/>
        </authorList>
    </citation>
    <scope>NUCLEOTIDE SEQUENCE</scope>
    <source>
        <strain evidence="5">11167</strain>
    </source>
</reference>
<keyword evidence="3" id="KW-0175">Coiled coil</keyword>
<dbReference type="InterPro" id="IPR003798">
    <property type="entry name" value="DNA_recombination_RmuC"/>
</dbReference>
<reference evidence="5" key="1">
    <citation type="submission" date="2020-10" db="EMBL/GenBank/DDBJ databases">
        <authorList>
            <person name="Gilroy R."/>
        </authorList>
    </citation>
    <scope>NUCLEOTIDE SEQUENCE</scope>
    <source>
        <strain evidence="5">11167</strain>
    </source>
</reference>
<dbReference type="Proteomes" id="UP000823633">
    <property type="component" value="Unassembled WGS sequence"/>
</dbReference>
<keyword evidence="4" id="KW-0233">DNA recombination</keyword>
<dbReference type="AlphaFoldDB" id="A0A9D9EA93"/>
<accession>A0A9D9EA93</accession>